<keyword evidence="3" id="KW-0997">Cell inner membrane</keyword>
<gene>
    <name evidence="8" type="ORF">PZE19_19760</name>
</gene>
<protein>
    <recommendedName>
        <fullName evidence="10">Lipid A biosynthesis lauroyl acyltransferase</fullName>
    </recommendedName>
</protein>
<evidence type="ECO:0000256" key="1">
    <source>
        <dbReference type="ARBA" id="ARBA00004533"/>
    </source>
</evidence>
<dbReference type="InterPro" id="IPR004960">
    <property type="entry name" value="LipA_acyltrans"/>
</dbReference>
<comment type="subcellular location">
    <subcellularLocation>
        <location evidence="1">Cell inner membrane</location>
    </subcellularLocation>
</comment>
<keyword evidence="2" id="KW-1003">Cell membrane</keyword>
<accession>A0ABT6FEL3</accession>
<keyword evidence="4" id="KW-0808">Transferase</keyword>
<evidence type="ECO:0000313" key="9">
    <source>
        <dbReference type="Proteomes" id="UP001216907"/>
    </source>
</evidence>
<dbReference type="EMBL" id="JARRAG010000002">
    <property type="protein sequence ID" value="MDG3006016.1"/>
    <property type="molecule type" value="Genomic_DNA"/>
</dbReference>
<organism evidence="8 9">
    <name type="scientific">Paludisphaera mucosa</name>
    <dbReference type="NCBI Taxonomy" id="3030827"/>
    <lineage>
        <taxon>Bacteria</taxon>
        <taxon>Pseudomonadati</taxon>
        <taxon>Planctomycetota</taxon>
        <taxon>Planctomycetia</taxon>
        <taxon>Isosphaerales</taxon>
        <taxon>Isosphaeraceae</taxon>
        <taxon>Paludisphaera</taxon>
    </lineage>
</organism>
<feature type="region of interest" description="Disordered" evidence="7">
    <location>
        <begin position="308"/>
        <end position="335"/>
    </location>
</feature>
<evidence type="ECO:0000256" key="5">
    <source>
        <dbReference type="ARBA" id="ARBA00023136"/>
    </source>
</evidence>
<dbReference type="Proteomes" id="UP001216907">
    <property type="component" value="Unassembled WGS sequence"/>
</dbReference>
<evidence type="ECO:0000256" key="2">
    <source>
        <dbReference type="ARBA" id="ARBA00022475"/>
    </source>
</evidence>
<evidence type="ECO:0008006" key="10">
    <source>
        <dbReference type="Google" id="ProtNLM"/>
    </source>
</evidence>
<evidence type="ECO:0000313" key="8">
    <source>
        <dbReference type="EMBL" id="MDG3006016.1"/>
    </source>
</evidence>
<evidence type="ECO:0000256" key="3">
    <source>
        <dbReference type="ARBA" id="ARBA00022519"/>
    </source>
</evidence>
<name>A0ABT6FEL3_9BACT</name>
<reference evidence="8 9" key="1">
    <citation type="submission" date="2023-03" db="EMBL/GenBank/DDBJ databases">
        <title>Paludisphaera mucosa sp. nov. a novel planctomycete from northern fen.</title>
        <authorList>
            <person name="Ivanova A."/>
        </authorList>
    </citation>
    <scope>NUCLEOTIDE SEQUENCE [LARGE SCALE GENOMIC DNA]</scope>
    <source>
        <strain evidence="8 9">Pla2</strain>
    </source>
</reference>
<keyword evidence="9" id="KW-1185">Reference proteome</keyword>
<keyword evidence="6" id="KW-0012">Acyltransferase</keyword>
<dbReference type="RefSeq" id="WP_277862322.1">
    <property type="nucleotide sequence ID" value="NZ_JARRAG010000002.1"/>
</dbReference>
<comment type="caution">
    <text evidence="8">The sequence shown here is derived from an EMBL/GenBank/DDBJ whole genome shotgun (WGS) entry which is preliminary data.</text>
</comment>
<evidence type="ECO:0000256" key="6">
    <source>
        <dbReference type="ARBA" id="ARBA00023315"/>
    </source>
</evidence>
<dbReference type="Pfam" id="PF03279">
    <property type="entry name" value="Lip_A_acyltrans"/>
    <property type="match status" value="1"/>
</dbReference>
<evidence type="ECO:0000256" key="7">
    <source>
        <dbReference type="SAM" id="MobiDB-lite"/>
    </source>
</evidence>
<evidence type="ECO:0000256" key="4">
    <source>
        <dbReference type="ARBA" id="ARBA00022679"/>
    </source>
</evidence>
<dbReference type="PANTHER" id="PTHR30606">
    <property type="entry name" value="LIPID A BIOSYNTHESIS LAUROYL ACYLTRANSFERASE"/>
    <property type="match status" value="1"/>
</dbReference>
<sequence length="335" mass="36896">MKHVARRIFTWKFYFYELLLPGLGAMGPARADAIVRTAGWASTYLRPGRRARLKAAMDRVNTLLKREGDDKAGWTALAESAARFTARDYPLDGTSDAEALARFDVVGFEAVQEVLGRGRGAILVGSHLGAHVAGMHWLYRRGLPIRALVQRPKHVSHDLDRRFDAAAAPYPQGEFFLKRHLTPAAAIERMMQARSALRDGLALYLNGDIVWDGSNTRTCRLLGRDHEFLAVWAELACLTRAPVFFVFCRHLPAGRFAIEFKRLAPTTPSKPEQALAAYLAEVEAQVAVDPSEAVAYLTWPCYTDAPEAPVAQTGPGGEAAPRPAHARRLPDSVTA</sequence>
<dbReference type="PANTHER" id="PTHR30606:SF10">
    <property type="entry name" value="PHOSPHATIDYLINOSITOL MANNOSIDE ACYLTRANSFERASE"/>
    <property type="match status" value="1"/>
</dbReference>
<proteinExistence type="predicted"/>
<keyword evidence="5" id="KW-0472">Membrane</keyword>